<organism evidence="2 3">
    <name type="scientific">Dibothriocephalus latus</name>
    <name type="common">Fish tapeworm</name>
    <name type="synonym">Diphyllobothrium latum</name>
    <dbReference type="NCBI Taxonomy" id="60516"/>
    <lineage>
        <taxon>Eukaryota</taxon>
        <taxon>Metazoa</taxon>
        <taxon>Spiralia</taxon>
        <taxon>Lophotrochozoa</taxon>
        <taxon>Platyhelminthes</taxon>
        <taxon>Cestoda</taxon>
        <taxon>Eucestoda</taxon>
        <taxon>Diphyllobothriidea</taxon>
        <taxon>Diphyllobothriidae</taxon>
        <taxon>Dibothriocephalus</taxon>
    </lineage>
</organism>
<protein>
    <submittedName>
        <fullName evidence="2">Uncharacterized protein</fullName>
    </submittedName>
</protein>
<keyword evidence="3" id="KW-1185">Reference proteome</keyword>
<dbReference type="AlphaFoldDB" id="A0A3P7N7C0"/>
<dbReference type="EMBL" id="UYRU01082624">
    <property type="protein sequence ID" value="VDN32743.1"/>
    <property type="molecule type" value="Genomic_DNA"/>
</dbReference>
<evidence type="ECO:0000313" key="3">
    <source>
        <dbReference type="Proteomes" id="UP000281553"/>
    </source>
</evidence>
<evidence type="ECO:0000313" key="2">
    <source>
        <dbReference type="EMBL" id="VDN32743.1"/>
    </source>
</evidence>
<evidence type="ECO:0000256" key="1">
    <source>
        <dbReference type="SAM" id="Phobius"/>
    </source>
</evidence>
<keyword evidence="1" id="KW-1133">Transmembrane helix</keyword>
<feature type="transmembrane region" description="Helical" evidence="1">
    <location>
        <begin position="48"/>
        <end position="69"/>
    </location>
</feature>
<sequence length="90" mass="10337">MKQQLDEVHSDKLSAEDLLKMAEARLDSEADCQKRMRKKLEKLRVERFELVEVSILIVATINITSALLFGGEGYWPPLRTTHDTHILKGM</sequence>
<dbReference type="Proteomes" id="UP000281553">
    <property type="component" value="Unassembled WGS sequence"/>
</dbReference>
<keyword evidence="1" id="KW-0812">Transmembrane</keyword>
<gene>
    <name evidence="2" type="ORF">DILT_LOCUS16047</name>
</gene>
<name>A0A3P7N7C0_DIBLA</name>
<proteinExistence type="predicted"/>
<accession>A0A3P7N7C0</accession>
<reference evidence="2 3" key="1">
    <citation type="submission" date="2018-11" db="EMBL/GenBank/DDBJ databases">
        <authorList>
            <consortium name="Pathogen Informatics"/>
        </authorList>
    </citation>
    <scope>NUCLEOTIDE SEQUENCE [LARGE SCALE GENOMIC DNA]</scope>
</reference>
<keyword evidence="1" id="KW-0472">Membrane</keyword>